<organism evidence="2 3">
    <name type="scientific">Toxocara canis</name>
    <name type="common">Canine roundworm</name>
    <dbReference type="NCBI Taxonomy" id="6265"/>
    <lineage>
        <taxon>Eukaryota</taxon>
        <taxon>Metazoa</taxon>
        <taxon>Ecdysozoa</taxon>
        <taxon>Nematoda</taxon>
        <taxon>Chromadorea</taxon>
        <taxon>Rhabditida</taxon>
        <taxon>Spirurina</taxon>
        <taxon>Ascaridomorpha</taxon>
        <taxon>Ascaridoidea</taxon>
        <taxon>Toxocaridae</taxon>
        <taxon>Toxocara</taxon>
    </lineage>
</organism>
<reference evidence="1 2" key="2">
    <citation type="submission" date="2018-11" db="EMBL/GenBank/DDBJ databases">
        <authorList>
            <consortium name="Pathogen Informatics"/>
        </authorList>
    </citation>
    <scope>NUCLEOTIDE SEQUENCE [LARGE SCALE GENOMIC DNA]</scope>
</reference>
<gene>
    <name evidence="1" type="ORF">TCNE_LOCUS9510</name>
</gene>
<proteinExistence type="predicted"/>
<dbReference type="EMBL" id="UYWY01020197">
    <property type="protein sequence ID" value="VDM40831.1"/>
    <property type="molecule type" value="Genomic_DNA"/>
</dbReference>
<dbReference type="AlphaFoldDB" id="A0A183ULZ0"/>
<keyword evidence="2" id="KW-1185">Reference proteome</keyword>
<accession>A0A183ULZ0</accession>
<dbReference type="Proteomes" id="UP000050794">
    <property type="component" value="Unassembled WGS sequence"/>
</dbReference>
<sequence length="91" mass="10046">MGSFGRLAELRAVWRMGLPVWPSQSEGIWPHLRQPEVRGIDPDFSLPEFGTHGPPRLPRWLVSKGNFAEDFGGVSTAVGMMTSTSSSNFTE</sequence>
<reference evidence="3" key="1">
    <citation type="submission" date="2016-06" db="UniProtKB">
        <authorList>
            <consortium name="WormBaseParasite"/>
        </authorList>
    </citation>
    <scope>IDENTIFICATION</scope>
</reference>
<protein>
    <submittedName>
        <fullName evidence="3">Secreted protein</fullName>
    </submittedName>
</protein>
<dbReference type="WBParaSite" id="TCNE_0000951001-mRNA-1">
    <property type="protein sequence ID" value="TCNE_0000951001-mRNA-1"/>
    <property type="gene ID" value="TCNE_0000951001"/>
</dbReference>
<name>A0A183ULZ0_TOXCA</name>
<evidence type="ECO:0000313" key="1">
    <source>
        <dbReference type="EMBL" id="VDM40831.1"/>
    </source>
</evidence>
<evidence type="ECO:0000313" key="2">
    <source>
        <dbReference type="Proteomes" id="UP000050794"/>
    </source>
</evidence>
<evidence type="ECO:0000313" key="3">
    <source>
        <dbReference type="WBParaSite" id="TCNE_0000951001-mRNA-1"/>
    </source>
</evidence>